<dbReference type="SUPFAM" id="SSF55545">
    <property type="entry name" value="beta-N-acetylhexosaminidase-like domain"/>
    <property type="match status" value="1"/>
</dbReference>
<dbReference type="InterPro" id="IPR025705">
    <property type="entry name" value="Beta_hexosaminidase_sua/sub"/>
</dbReference>
<comment type="caution">
    <text evidence="10">The sequence shown here is derived from an EMBL/GenBank/DDBJ whole genome shotgun (WGS) entry which is preliminary data.</text>
</comment>
<comment type="similarity">
    <text evidence="2">Belongs to the glycosyl hydrolase 20 family.</text>
</comment>
<dbReference type="Gene3D" id="3.20.20.80">
    <property type="entry name" value="Glycosidases"/>
    <property type="match status" value="1"/>
</dbReference>
<proteinExistence type="inferred from homology"/>
<evidence type="ECO:0000256" key="3">
    <source>
        <dbReference type="ARBA" id="ARBA00012663"/>
    </source>
</evidence>
<feature type="domain" description="F5/8 type C" evidence="7">
    <location>
        <begin position="632"/>
        <end position="747"/>
    </location>
</feature>
<dbReference type="InterPro" id="IPR029018">
    <property type="entry name" value="Hex-like_dom2"/>
</dbReference>
<keyword evidence="4" id="KW-0378">Hydrolase</keyword>
<evidence type="ECO:0000313" key="10">
    <source>
        <dbReference type="EMBL" id="MBD8489003.1"/>
    </source>
</evidence>
<dbReference type="PROSITE" id="PS51257">
    <property type="entry name" value="PROKAR_LIPOPROTEIN"/>
    <property type="match status" value="1"/>
</dbReference>
<evidence type="ECO:0000259" key="8">
    <source>
        <dbReference type="Pfam" id="PF02838"/>
    </source>
</evidence>
<dbReference type="InterPro" id="IPR059177">
    <property type="entry name" value="GH29D-like_dom"/>
</dbReference>
<evidence type="ECO:0000256" key="4">
    <source>
        <dbReference type="ARBA" id="ARBA00022801"/>
    </source>
</evidence>
<name>A0ABR9AMD1_9BACT</name>
<evidence type="ECO:0000259" key="7">
    <source>
        <dbReference type="Pfam" id="PF00754"/>
    </source>
</evidence>
<dbReference type="InterPro" id="IPR017853">
    <property type="entry name" value="GH"/>
</dbReference>
<keyword evidence="5" id="KW-0326">Glycosidase</keyword>
<evidence type="ECO:0000256" key="2">
    <source>
        <dbReference type="ARBA" id="ARBA00006285"/>
    </source>
</evidence>
<comment type="catalytic activity">
    <reaction evidence="1">
        <text>Hydrolysis of terminal non-reducing N-acetyl-D-hexosamine residues in N-acetyl-beta-D-hexosaminides.</text>
        <dbReference type="EC" id="3.2.1.52"/>
    </reaction>
</comment>
<dbReference type="InterPro" id="IPR000421">
    <property type="entry name" value="FA58C"/>
</dbReference>
<dbReference type="Gene3D" id="2.60.120.260">
    <property type="entry name" value="Galactose-binding domain-like"/>
    <property type="match status" value="1"/>
</dbReference>
<dbReference type="Proteomes" id="UP000647133">
    <property type="component" value="Unassembled WGS sequence"/>
</dbReference>
<sequence>MKYFQKALIAICILSACSKPEPIDFSIVPYPSELKVEQGQFELSPNTQLLLQDEAAFTEEVAFFQSLMKQILGSELSTQKGENSIEIRKSAEHSNPESYSLEISSDKIILEAGHAQGIFYGMTTLRQLLPATVESGNLSDQLLLPALSIQDSPKYKWRAMHLDVSRHFFSMDYLHRYVDLLSLYKLNKLHLHLTDDQGWRMEIKQYPELTGQGAWREFNKHDSICIDRSKEDARFALDPKHIKMHGETPVYGGYYTQDELREFVAYAQSKHVEIVPEIDMPGHMMAAIKVYPELTCGTPGWGRVFSTPLCPVKEEVYTFVENVLTEVMDVFPSPYIHIGADEVDKGRWEESAACQQFMKAIGMKDLEELQGYFVNRVSDFLIKNGKKVVVWDEAISGDIDSSLTVMYWRAWVASVPDRVVKKGNDVILAPGDPFYFSNPKSKLFDIYNKQLLSSKFPTELSNKIKGMQACLWTETIPSEELADALIFPDALALAERAWSSEENQDWDSFKSRLQIQLKRLENMGVKMDYAPSSELLPFLNVDKELQQIGIRFESEMSEPMIYYTTDGTTPTVNSKLYEGEFFVKGSANIAAAVFKDGELVEPVLRKQVDYHKAIGKTVEYLKPWNTAYPAGDAGSLTDGYRGTNSNSDGYWQGFTNDLEVIVDMGEVTDLNSFSATFMQNIGPGIFMPGVVEVAVSSDGDSFTKVLEIENEVPIDQKDLILKDFKGSLKGEEARYVKVIAKNTNHAFIFVDELVIN</sequence>
<keyword evidence="11" id="KW-1185">Reference proteome</keyword>
<evidence type="ECO:0000256" key="5">
    <source>
        <dbReference type="ARBA" id="ARBA00023295"/>
    </source>
</evidence>
<dbReference type="SUPFAM" id="SSF49785">
    <property type="entry name" value="Galactose-binding domain-like"/>
    <property type="match status" value="1"/>
</dbReference>
<dbReference type="Gene3D" id="3.30.379.10">
    <property type="entry name" value="Chitobiase/beta-hexosaminidase domain 2-like"/>
    <property type="match status" value="1"/>
</dbReference>
<dbReference type="RefSeq" id="WP_192009898.1">
    <property type="nucleotide sequence ID" value="NZ_JACYTQ010000003.1"/>
</dbReference>
<evidence type="ECO:0000259" key="6">
    <source>
        <dbReference type="Pfam" id="PF00728"/>
    </source>
</evidence>
<dbReference type="SUPFAM" id="SSF51445">
    <property type="entry name" value="(Trans)glycosidases"/>
    <property type="match status" value="1"/>
</dbReference>
<evidence type="ECO:0000313" key="11">
    <source>
        <dbReference type="Proteomes" id="UP000647133"/>
    </source>
</evidence>
<dbReference type="Pfam" id="PF02838">
    <property type="entry name" value="Glyco_hydro_20b"/>
    <property type="match status" value="1"/>
</dbReference>
<reference evidence="10 11" key="1">
    <citation type="submission" date="2020-09" db="EMBL/GenBank/DDBJ databases">
        <title>Echinicola sp. CAU 1574 isolated from sand of Sido Beach.</title>
        <authorList>
            <person name="Kim W."/>
        </authorList>
    </citation>
    <scope>NUCLEOTIDE SEQUENCE [LARGE SCALE GENOMIC DNA]</scope>
    <source>
        <strain evidence="10 11">CAU 1574</strain>
    </source>
</reference>
<gene>
    <name evidence="10" type="ORF">IFO69_09625</name>
</gene>
<feature type="domain" description="Beta-hexosaminidase bacterial type N-terminal" evidence="8">
    <location>
        <begin position="26"/>
        <end position="151"/>
    </location>
</feature>
<feature type="domain" description="GH29D-like beta-sandwich" evidence="9">
    <location>
        <begin position="552"/>
        <end position="598"/>
    </location>
</feature>
<feature type="domain" description="Glycoside hydrolase family 20 catalytic" evidence="6">
    <location>
        <begin position="155"/>
        <end position="500"/>
    </location>
</feature>
<dbReference type="PANTHER" id="PTHR22600">
    <property type="entry name" value="BETA-HEXOSAMINIDASE"/>
    <property type="match status" value="1"/>
</dbReference>
<dbReference type="Pfam" id="PF00728">
    <property type="entry name" value="Glyco_hydro_20"/>
    <property type="match status" value="1"/>
</dbReference>
<evidence type="ECO:0000256" key="1">
    <source>
        <dbReference type="ARBA" id="ARBA00001231"/>
    </source>
</evidence>
<dbReference type="PRINTS" id="PR00738">
    <property type="entry name" value="GLHYDRLASE20"/>
</dbReference>
<accession>A0ABR9AMD1</accession>
<dbReference type="Pfam" id="PF00754">
    <property type="entry name" value="F5_F8_type_C"/>
    <property type="match status" value="1"/>
</dbReference>
<dbReference type="Pfam" id="PF13290">
    <property type="entry name" value="CHB_HEX_C_1"/>
    <property type="match status" value="1"/>
</dbReference>
<dbReference type="EC" id="3.2.1.52" evidence="3"/>
<dbReference type="CDD" id="cd06563">
    <property type="entry name" value="GH20_chitobiase-like"/>
    <property type="match status" value="1"/>
</dbReference>
<dbReference type="InterPro" id="IPR015882">
    <property type="entry name" value="HEX_bac_N"/>
</dbReference>
<dbReference type="InterPro" id="IPR008979">
    <property type="entry name" value="Galactose-bd-like_sf"/>
</dbReference>
<protein>
    <recommendedName>
        <fullName evidence="3">beta-N-acetylhexosaminidase</fullName>
        <ecNumber evidence="3">3.2.1.52</ecNumber>
    </recommendedName>
</protein>
<dbReference type="InterPro" id="IPR015883">
    <property type="entry name" value="Glyco_hydro_20_cat"/>
</dbReference>
<dbReference type="PANTHER" id="PTHR22600:SF57">
    <property type="entry name" value="BETA-N-ACETYLHEXOSAMINIDASE"/>
    <property type="match status" value="1"/>
</dbReference>
<organism evidence="10 11">
    <name type="scientific">Echinicola arenosa</name>
    <dbReference type="NCBI Taxonomy" id="2774144"/>
    <lineage>
        <taxon>Bacteria</taxon>
        <taxon>Pseudomonadati</taxon>
        <taxon>Bacteroidota</taxon>
        <taxon>Cytophagia</taxon>
        <taxon>Cytophagales</taxon>
        <taxon>Cyclobacteriaceae</taxon>
        <taxon>Echinicola</taxon>
    </lineage>
</organism>
<dbReference type="EMBL" id="JACYTQ010000003">
    <property type="protein sequence ID" value="MBD8489003.1"/>
    <property type="molecule type" value="Genomic_DNA"/>
</dbReference>
<evidence type="ECO:0000259" key="9">
    <source>
        <dbReference type="Pfam" id="PF13290"/>
    </source>
</evidence>